<dbReference type="Pfam" id="PF00753">
    <property type="entry name" value="Lactamase_B"/>
    <property type="match status" value="1"/>
</dbReference>
<dbReference type="InterPro" id="IPR001279">
    <property type="entry name" value="Metallo-B-lactamas"/>
</dbReference>
<protein>
    <submittedName>
        <fullName evidence="7">N-acyl homoserine lactonase family protein</fullName>
    </submittedName>
</protein>
<dbReference type="PANTHER" id="PTHR42978:SF2">
    <property type="entry name" value="102 KBASES UNSTABLE REGION: FROM 1 TO 119443"/>
    <property type="match status" value="1"/>
</dbReference>
<dbReference type="SUPFAM" id="SSF56281">
    <property type="entry name" value="Metallo-hydrolase/oxidoreductase"/>
    <property type="match status" value="1"/>
</dbReference>
<keyword evidence="8" id="KW-1185">Reference proteome</keyword>
<evidence type="ECO:0000259" key="6">
    <source>
        <dbReference type="SMART" id="SM00849"/>
    </source>
</evidence>
<evidence type="ECO:0000256" key="4">
    <source>
        <dbReference type="ARBA" id="ARBA00022801"/>
    </source>
</evidence>
<dbReference type="PANTHER" id="PTHR42978">
    <property type="entry name" value="QUORUM-QUENCHING LACTONASE YTNP-RELATED-RELATED"/>
    <property type="match status" value="1"/>
</dbReference>
<dbReference type="SMART" id="SM00849">
    <property type="entry name" value="Lactamase_B"/>
    <property type="match status" value="1"/>
</dbReference>
<keyword evidence="3" id="KW-0479">Metal-binding</keyword>
<gene>
    <name evidence="7" type="ORF">DRV85_01085</name>
</gene>
<dbReference type="EMBL" id="QNTQ01000001">
    <property type="protein sequence ID" value="RBI87554.1"/>
    <property type="molecule type" value="Genomic_DNA"/>
</dbReference>
<comment type="caution">
    <text evidence="7">The sequence shown here is derived from an EMBL/GenBank/DDBJ whole genome shotgun (WGS) entry which is preliminary data.</text>
</comment>
<dbReference type="InterPro" id="IPR036866">
    <property type="entry name" value="RibonucZ/Hydroxyglut_hydro"/>
</dbReference>
<sequence length="251" mass="27317">MDPLLRGRPARLTVLDFGLFRVFAGGGRDIGISGYLIETDRGEKVLVDSGFPEKYAQDAAAASREDRLDTFGEVLGCGPQNTARAQLARAGVAPEEIDLFILTHTHIDHLGGLEDFRQAPMLIGAPERALPRPLYWGDVQPLAWPARDYVTLDSDATIGPGFEVFLAPGHAPGQLALMLELPETGPVLLTSDAISRPEEVSEGFEGTTEAATALHHAERLLDLADRRGAFVIYGHWPRQWPALRKAPDGYT</sequence>
<dbReference type="OrthoDB" id="9773738at2"/>
<dbReference type="RefSeq" id="WP_113287577.1">
    <property type="nucleotide sequence ID" value="NZ_QNTQ01000001.1"/>
</dbReference>
<keyword evidence="4" id="KW-0378">Hydrolase</keyword>
<evidence type="ECO:0000256" key="2">
    <source>
        <dbReference type="ARBA" id="ARBA00007749"/>
    </source>
</evidence>
<name>A0A365UF17_9RHOB</name>
<organism evidence="7 8">
    <name type="scientific">Rhodosalinus halophilus</name>
    <dbReference type="NCBI Taxonomy" id="2259333"/>
    <lineage>
        <taxon>Bacteria</taxon>
        <taxon>Pseudomonadati</taxon>
        <taxon>Pseudomonadota</taxon>
        <taxon>Alphaproteobacteria</taxon>
        <taxon>Rhodobacterales</taxon>
        <taxon>Paracoccaceae</taxon>
        <taxon>Rhodosalinus</taxon>
    </lineage>
</organism>
<evidence type="ECO:0000256" key="5">
    <source>
        <dbReference type="ARBA" id="ARBA00022833"/>
    </source>
</evidence>
<reference evidence="7 8" key="1">
    <citation type="submission" date="2018-07" db="EMBL/GenBank/DDBJ databases">
        <title>Rhodosalinus sp. strain E84T genomic sequence and assembly.</title>
        <authorList>
            <person name="Liu Z.-W."/>
            <person name="Lu D.-C."/>
        </authorList>
    </citation>
    <scope>NUCLEOTIDE SEQUENCE [LARGE SCALE GENOMIC DNA]</scope>
    <source>
        <strain evidence="7 8">E84</strain>
    </source>
</reference>
<comment type="cofactor">
    <cofactor evidence="1">
        <name>Zn(2+)</name>
        <dbReference type="ChEBI" id="CHEBI:29105"/>
    </cofactor>
</comment>
<dbReference type="Gene3D" id="3.60.15.10">
    <property type="entry name" value="Ribonuclease Z/Hydroxyacylglutathione hydrolase-like"/>
    <property type="match status" value="1"/>
</dbReference>
<feature type="domain" description="Metallo-beta-lactamase" evidence="6">
    <location>
        <begin position="31"/>
        <end position="235"/>
    </location>
</feature>
<accession>A0A365UF17</accession>
<dbReference type="GO" id="GO:0046872">
    <property type="term" value="F:metal ion binding"/>
    <property type="evidence" value="ECO:0007669"/>
    <property type="project" value="UniProtKB-KW"/>
</dbReference>
<evidence type="ECO:0000256" key="1">
    <source>
        <dbReference type="ARBA" id="ARBA00001947"/>
    </source>
</evidence>
<dbReference type="AlphaFoldDB" id="A0A365UF17"/>
<proteinExistence type="inferred from homology"/>
<dbReference type="Proteomes" id="UP000253370">
    <property type="component" value="Unassembled WGS sequence"/>
</dbReference>
<dbReference type="GO" id="GO:0016787">
    <property type="term" value="F:hydrolase activity"/>
    <property type="evidence" value="ECO:0007669"/>
    <property type="project" value="UniProtKB-KW"/>
</dbReference>
<evidence type="ECO:0000313" key="7">
    <source>
        <dbReference type="EMBL" id="RBI87554.1"/>
    </source>
</evidence>
<comment type="similarity">
    <text evidence="2">Belongs to the metallo-beta-lactamase superfamily.</text>
</comment>
<dbReference type="InterPro" id="IPR051013">
    <property type="entry name" value="MBL_superfamily_lactonases"/>
</dbReference>
<evidence type="ECO:0000313" key="8">
    <source>
        <dbReference type="Proteomes" id="UP000253370"/>
    </source>
</evidence>
<keyword evidence="5" id="KW-0862">Zinc</keyword>
<evidence type="ECO:0000256" key="3">
    <source>
        <dbReference type="ARBA" id="ARBA00022723"/>
    </source>
</evidence>